<evidence type="ECO:0000313" key="1">
    <source>
        <dbReference type="EMBL" id="KAG9460462.1"/>
    </source>
</evidence>
<comment type="caution">
    <text evidence="1">The sequence shown here is derived from an EMBL/GenBank/DDBJ whole genome shotgun (WGS) entry which is preliminary data.</text>
</comment>
<name>A0A8J6C1X0_ELECQ</name>
<proteinExistence type="predicted"/>
<dbReference type="AlphaFoldDB" id="A0A8J6C1X0"/>
<dbReference type="EMBL" id="WNTK01067268">
    <property type="protein sequence ID" value="KAG9460462.1"/>
    <property type="molecule type" value="Genomic_DNA"/>
</dbReference>
<accession>A0A8J6C1X0</accession>
<protein>
    <submittedName>
        <fullName evidence="1">Uncharacterized protein</fullName>
    </submittedName>
</protein>
<evidence type="ECO:0000313" key="2">
    <source>
        <dbReference type="Proteomes" id="UP000770717"/>
    </source>
</evidence>
<organism evidence="1 2">
    <name type="scientific">Eleutherodactylus coqui</name>
    <name type="common">Puerto Rican coqui</name>
    <dbReference type="NCBI Taxonomy" id="57060"/>
    <lineage>
        <taxon>Eukaryota</taxon>
        <taxon>Metazoa</taxon>
        <taxon>Chordata</taxon>
        <taxon>Craniata</taxon>
        <taxon>Vertebrata</taxon>
        <taxon>Euteleostomi</taxon>
        <taxon>Amphibia</taxon>
        <taxon>Batrachia</taxon>
        <taxon>Anura</taxon>
        <taxon>Neobatrachia</taxon>
        <taxon>Hyloidea</taxon>
        <taxon>Eleutherodactylidae</taxon>
        <taxon>Eleutherodactylinae</taxon>
        <taxon>Eleutherodactylus</taxon>
        <taxon>Eleutherodactylus</taxon>
    </lineage>
</organism>
<keyword evidence="2" id="KW-1185">Reference proteome</keyword>
<gene>
    <name evidence="1" type="ORF">GDO78_021672</name>
</gene>
<dbReference type="Proteomes" id="UP000770717">
    <property type="component" value="Unassembled WGS sequence"/>
</dbReference>
<sequence>MTAQQYVQNILQPHVLAQMVTRFIPKRTWMGLSGSPTFTAYKFARSRSLVTANVDL</sequence>
<reference evidence="1" key="1">
    <citation type="thesis" date="2020" institute="ProQuest LLC" country="789 East Eisenhower Parkway, Ann Arbor, MI, USA">
        <title>Comparative Genomics and Chromosome Evolution.</title>
        <authorList>
            <person name="Mudd A.B."/>
        </authorList>
    </citation>
    <scope>NUCLEOTIDE SEQUENCE</scope>
    <source>
        <strain evidence="1">HN-11 Male</strain>
        <tissue evidence="1">Kidney and liver</tissue>
    </source>
</reference>